<keyword evidence="2" id="KW-0227">DNA damage</keyword>
<protein>
    <recommendedName>
        <fullName evidence="5">DNA endonuclease activator Ctp1 C-terminal domain-containing protein</fullName>
    </recommendedName>
</protein>
<comment type="caution">
    <text evidence="6">The sequence shown here is derived from an EMBL/GenBank/DDBJ whole genome shotgun (WGS) entry which is preliminary data.</text>
</comment>
<feature type="region of interest" description="Disordered" evidence="4">
    <location>
        <begin position="105"/>
        <end position="132"/>
    </location>
</feature>
<evidence type="ECO:0000256" key="4">
    <source>
        <dbReference type="SAM" id="MobiDB-lite"/>
    </source>
</evidence>
<evidence type="ECO:0000259" key="5">
    <source>
        <dbReference type="Pfam" id="PF08573"/>
    </source>
</evidence>
<dbReference type="Pfam" id="PF08573">
    <property type="entry name" value="SAE2"/>
    <property type="match status" value="1"/>
</dbReference>
<feature type="domain" description="DNA endonuclease activator Ctp1 C-terminal" evidence="5">
    <location>
        <begin position="316"/>
        <end position="402"/>
    </location>
</feature>
<dbReference type="PANTHER" id="PTHR15107">
    <property type="entry name" value="RETINOBLASTOMA BINDING PROTEIN 8"/>
    <property type="match status" value="1"/>
</dbReference>
<keyword evidence="3" id="KW-0539">Nucleus</keyword>
<feature type="compositionally biased region" description="Low complexity" evidence="4">
    <location>
        <begin position="252"/>
        <end position="270"/>
    </location>
</feature>
<evidence type="ECO:0000256" key="1">
    <source>
        <dbReference type="ARBA" id="ARBA00004123"/>
    </source>
</evidence>
<feature type="compositionally biased region" description="Basic and acidic residues" evidence="4">
    <location>
        <begin position="229"/>
        <end position="244"/>
    </location>
</feature>
<dbReference type="EMBL" id="JALJOQ010000025">
    <property type="protein sequence ID" value="KAK9808227.1"/>
    <property type="molecule type" value="Genomic_DNA"/>
</dbReference>
<organism evidence="6 7">
    <name type="scientific">Symbiochloris irregularis</name>
    <dbReference type="NCBI Taxonomy" id="706552"/>
    <lineage>
        <taxon>Eukaryota</taxon>
        <taxon>Viridiplantae</taxon>
        <taxon>Chlorophyta</taxon>
        <taxon>core chlorophytes</taxon>
        <taxon>Trebouxiophyceae</taxon>
        <taxon>Trebouxiales</taxon>
        <taxon>Trebouxiaceae</taxon>
        <taxon>Symbiochloris</taxon>
    </lineage>
</organism>
<evidence type="ECO:0000256" key="3">
    <source>
        <dbReference type="ARBA" id="ARBA00023242"/>
    </source>
</evidence>
<dbReference type="GO" id="GO:0010792">
    <property type="term" value="P:DNA double-strand break processing involved in repair via single-strand annealing"/>
    <property type="evidence" value="ECO:0007669"/>
    <property type="project" value="TreeGrafter"/>
</dbReference>
<dbReference type="AlphaFoldDB" id="A0AAW1PJN0"/>
<accession>A0AAW1PJN0</accession>
<dbReference type="Proteomes" id="UP001465755">
    <property type="component" value="Unassembled WGS sequence"/>
</dbReference>
<dbReference type="InterPro" id="IPR013882">
    <property type="entry name" value="Ctp1_C"/>
</dbReference>
<gene>
    <name evidence="6" type="ORF">WJX73_000518</name>
</gene>
<dbReference type="PANTHER" id="PTHR15107:SF0">
    <property type="entry name" value="DNA ENDONUCLEASE ACTIVATOR CTP1 C-TERMINAL DOMAIN-CONTAINING PROTEIN"/>
    <property type="match status" value="1"/>
</dbReference>
<evidence type="ECO:0000313" key="7">
    <source>
        <dbReference type="Proteomes" id="UP001465755"/>
    </source>
</evidence>
<evidence type="ECO:0000313" key="6">
    <source>
        <dbReference type="EMBL" id="KAK9808227.1"/>
    </source>
</evidence>
<dbReference type="InterPro" id="IPR033316">
    <property type="entry name" value="RBBP8-like"/>
</dbReference>
<dbReference type="GO" id="GO:0003684">
    <property type="term" value="F:damaged DNA binding"/>
    <property type="evidence" value="ECO:0007669"/>
    <property type="project" value="TreeGrafter"/>
</dbReference>
<feature type="region of interest" description="Disordered" evidence="4">
    <location>
        <begin position="190"/>
        <end position="311"/>
    </location>
</feature>
<evidence type="ECO:0000256" key="2">
    <source>
        <dbReference type="ARBA" id="ARBA00022763"/>
    </source>
</evidence>
<keyword evidence="7" id="KW-1185">Reference proteome</keyword>
<name>A0AAW1PJN0_9CHLO</name>
<feature type="compositionally biased region" description="Low complexity" evidence="4">
    <location>
        <begin position="199"/>
        <end position="208"/>
    </location>
</feature>
<dbReference type="GO" id="GO:0005634">
    <property type="term" value="C:nucleus"/>
    <property type="evidence" value="ECO:0007669"/>
    <property type="project" value="UniProtKB-SubCell"/>
</dbReference>
<reference evidence="6 7" key="1">
    <citation type="journal article" date="2024" name="Nat. Commun.">
        <title>Phylogenomics reveals the evolutionary origins of lichenization in chlorophyte algae.</title>
        <authorList>
            <person name="Puginier C."/>
            <person name="Libourel C."/>
            <person name="Otte J."/>
            <person name="Skaloud P."/>
            <person name="Haon M."/>
            <person name="Grisel S."/>
            <person name="Petersen M."/>
            <person name="Berrin J.G."/>
            <person name="Delaux P.M."/>
            <person name="Dal Grande F."/>
            <person name="Keller J."/>
        </authorList>
    </citation>
    <scope>NUCLEOTIDE SEQUENCE [LARGE SCALE GENOMIC DNA]</scope>
    <source>
        <strain evidence="6 7">SAG 2036</strain>
    </source>
</reference>
<sequence>MKSPTSSKQDYKARRFQTERRAQELTKAANEAVTACWLELAEGGRQELKELQRELQAKNEQEKELQAAVADKALQAKHAEFLLREYEASSEAESQAAANIEQLNAERNTEQEKARAALQSSEEMQGRLDASERNAEALMSEIASLQEQLAAKDADTALWRAQLKAACRAEQHQRKFYRRLCKANGILDGEERSKRHKSSAAISSADSAEQTPPSPDAQRRIRLRKRRARSVDAAHDAAAHDNDNPGRAASVRTLARQQADRAQQQQLRAQPGAWRPKARASAFEEDVPQMQAARPQMAHAHPSGPPLGTMGNAGYKYREVVRRKDEREALQGFDCENCKRFYQAISSWGPMANLPAPSCGHAVTGDLARGPTAAKALIQDASRHRHQWQPPATPSGFWDMGFMDSLDSRRPDYQPPNGGSLKGFC</sequence>
<comment type="subcellular location">
    <subcellularLocation>
        <location evidence="1">Nucleus</location>
    </subcellularLocation>
</comment>
<proteinExistence type="predicted"/>